<reference evidence="1 2" key="1">
    <citation type="submission" date="2021-03" db="EMBL/GenBank/DDBJ databases">
        <title>Antimicrobial resistance genes in bacteria isolated from Japanese honey, and their potential for conferring macrolide and lincosamide resistance in the American foulbrood pathogen Paenibacillus larvae.</title>
        <authorList>
            <person name="Okamoto M."/>
            <person name="Kumagai M."/>
            <person name="Kanamori H."/>
            <person name="Takamatsu D."/>
        </authorList>
    </citation>
    <scope>NUCLEOTIDE SEQUENCE [LARGE SCALE GENOMIC DNA]</scope>
    <source>
        <strain evidence="1 2">J34TS1</strain>
    </source>
</reference>
<gene>
    <name evidence="1" type="ORF">J34TS1_27770</name>
</gene>
<dbReference type="RefSeq" id="WP_237100044.1">
    <property type="nucleotide sequence ID" value="NZ_AP025343.1"/>
</dbReference>
<protein>
    <submittedName>
        <fullName evidence="1">Uncharacterized protein</fullName>
    </submittedName>
</protein>
<comment type="caution">
    <text evidence="1">The sequence shown here is derived from an EMBL/GenBank/DDBJ whole genome shotgun (WGS) entry which is preliminary data.</text>
</comment>
<dbReference type="EMBL" id="BORT01000011">
    <property type="protein sequence ID" value="GIO48012.1"/>
    <property type="molecule type" value="Genomic_DNA"/>
</dbReference>
<name>A0A920CT44_9BACL</name>
<accession>A0A920CT44</accession>
<dbReference type="Proteomes" id="UP000682811">
    <property type="component" value="Unassembled WGS sequence"/>
</dbReference>
<dbReference type="AlphaFoldDB" id="A0A920CT44"/>
<sequence length="70" mass="8320">MKIEQMDLFDSFEQQPTKFVGKPVLNGMYYERSTGLFVSFVRGRRHFEVTPGRCLGDKDWKEKTMRERAI</sequence>
<keyword evidence="2" id="KW-1185">Reference proteome</keyword>
<organism evidence="1 2">
    <name type="scientific">Paenibacillus azoreducens</name>
    <dbReference type="NCBI Taxonomy" id="116718"/>
    <lineage>
        <taxon>Bacteria</taxon>
        <taxon>Bacillati</taxon>
        <taxon>Bacillota</taxon>
        <taxon>Bacilli</taxon>
        <taxon>Bacillales</taxon>
        <taxon>Paenibacillaceae</taxon>
        <taxon>Paenibacillus</taxon>
    </lineage>
</organism>
<evidence type="ECO:0000313" key="1">
    <source>
        <dbReference type="EMBL" id="GIO48012.1"/>
    </source>
</evidence>
<evidence type="ECO:0000313" key="2">
    <source>
        <dbReference type="Proteomes" id="UP000682811"/>
    </source>
</evidence>
<proteinExistence type="predicted"/>